<gene>
    <name evidence="1" type="ORF">ACFQNF_19645</name>
</gene>
<dbReference type="Proteomes" id="UP001596473">
    <property type="component" value="Unassembled WGS sequence"/>
</dbReference>
<sequence length="79" mass="8865">MRVSLLGVPLMVDFYFQPAERPSEFYPGCEKELVLTKARLSEPEDLIELLIKLDLVAQVEVTMLARLAALNSDEGSFHA</sequence>
<comment type="caution">
    <text evidence="1">The sequence shown here is derived from an EMBL/GenBank/DDBJ whole genome shotgun (WGS) entry which is preliminary data.</text>
</comment>
<dbReference type="EMBL" id="JBHTBQ010000044">
    <property type="protein sequence ID" value="MFC7422077.1"/>
    <property type="molecule type" value="Genomic_DNA"/>
</dbReference>
<keyword evidence="2" id="KW-1185">Reference proteome</keyword>
<dbReference type="RefSeq" id="WP_380189870.1">
    <property type="nucleotide sequence ID" value="NZ_JBHTBQ010000044.1"/>
</dbReference>
<name>A0ABW2R6L4_9NEIS</name>
<evidence type="ECO:0000313" key="1">
    <source>
        <dbReference type="EMBL" id="MFC7422077.1"/>
    </source>
</evidence>
<accession>A0ABW2R6L4</accession>
<organism evidence="1 2">
    <name type="scientific">Iodobacter arcticus</name>
    <dbReference type="NCBI Taxonomy" id="590593"/>
    <lineage>
        <taxon>Bacteria</taxon>
        <taxon>Pseudomonadati</taxon>
        <taxon>Pseudomonadota</taxon>
        <taxon>Betaproteobacteria</taxon>
        <taxon>Neisseriales</taxon>
        <taxon>Chitinibacteraceae</taxon>
        <taxon>Iodobacter</taxon>
    </lineage>
</organism>
<evidence type="ECO:0000313" key="2">
    <source>
        <dbReference type="Proteomes" id="UP001596473"/>
    </source>
</evidence>
<proteinExistence type="predicted"/>
<protein>
    <submittedName>
        <fullName evidence="1">Uncharacterized protein</fullName>
    </submittedName>
</protein>
<reference evidence="2" key="1">
    <citation type="journal article" date="2019" name="Int. J. Syst. Evol. Microbiol.">
        <title>The Global Catalogue of Microorganisms (GCM) 10K type strain sequencing project: providing services to taxonomists for standard genome sequencing and annotation.</title>
        <authorList>
            <consortium name="The Broad Institute Genomics Platform"/>
            <consortium name="The Broad Institute Genome Sequencing Center for Infectious Disease"/>
            <person name="Wu L."/>
            <person name="Ma J."/>
        </authorList>
    </citation>
    <scope>NUCLEOTIDE SEQUENCE [LARGE SCALE GENOMIC DNA]</scope>
    <source>
        <strain evidence="2">CCUG 62945</strain>
    </source>
</reference>